<feature type="chain" id="PRO_5038908471" description="PknH-like extracellular domain-containing protein" evidence="1">
    <location>
        <begin position="23"/>
        <end position="263"/>
    </location>
</feature>
<dbReference type="RefSeq" id="WP_184835382.1">
    <property type="nucleotide sequence ID" value="NZ_JACHMN010000002.1"/>
</dbReference>
<feature type="signal peptide" evidence="1">
    <location>
        <begin position="1"/>
        <end position="22"/>
    </location>
</feature>
<evidence type="ECO:0000313" key="3">
    <source>
        <dbReference type="Proteomes" id="UP000587527"/>
    </source>
</evidence>
<evidence type="ECO:0008006" key="4">
    <source>
        <dbReference type="Google" id="ProtNLM"/>
    </source>
</evidence>
<organism evidence="2 3">
    <name type="scientific">Allocatelliglobosispora scoriae</name>
    <dbReference type="NCBI Taxonomy" id="643052"/>
    <lineage>
        <taxon>Bacteria</taxon>
        <taxon>Bacillati</taxon>
        <taxon>Actinomycetota</taxon>
        <taxon>Actinomycetes</taxon>
        <taxon>Micromonosporales</taxon>
        <taxon>Micromonosporaceae</taxon>
        <taxon>Allocatelliglobosispora</taxon>
    </lineage>
</organism>
<accession>A0A841BQ03</accession>
<dbReference type="EMBL" id="JACHMN010000002">
    <property type="protein sequence ID" value="MBB5869023.1"/>
    <property type="molecule type" value="Genomic_DNA"/>
</dbReference>
<dbReference type="Proteomes" id="UP000587527">
    <property type="component" value="Unassembled WGS sequence"/>
</dbReference>
<protein>
    <recommendedName>
        <fullName evidence="4">PknH-like extracellular domain-containing protein</fullName>
    </recommendedName>
</protein>
<reference evidence="2 3" key="1">
    <citation type="submission" date="2020-08" db="EMBL/GenBank/DDBJ databases">
        <title>Sequencing the genomes of 1000 actinobacteria strains.</title>
        <authorList>
            <person name="Klenk H.-P."/>
        </authorList>
    </citation>
    <scope>NUCLEOTIDE SEQUENCE [LARGE SCALE GENOMIC DNA]</scope>
    <source>
        <strain evidence="2 3">DSM 45362</strain>
    </source>
</reference>
<gene>
    <name evidence="2" type="ORF">F4553_002402</name>
</gene>
<name>A0A841BQ03_9ACTN</name>
<keyword evidence="1" id="KW-0732">Signal</keyword>
<dbReference type="AlphaFoldDB" id="A0A841BQ03"/>
<keyword evidence="3" id="KW-1185">Reference proteome</keyword>
<sequence length="263" mass="27152">MRSNLIGRGAALALAVGLIATAAACSSSQPAASPKQDVQAVTVAQSVDLRSALVPLSAQPDTRSSAGPLTLKQAAESGAMTSPKGVVFTPANCGDYLARALGNMGDLNGYIQYGSRDHDTHKDNFIQAAVEIPGGVTQAVIDKVREALKPCATGTVTLDGKVTGQVSYVERPTPALAGTVGYSITGMTRFAVKPGTPEAKIVENYELPPGAQLNVDSSEACVEQVNITGTGTTLFVVQESDVALANSITTQMYNNLKGVKTIN</sequence>
<comment type="caution">
    <text evidence="2">The sequence shown here is derived from an EMBL/GenBank/DDBJ whole genome shotgun (WGS) entry which is preliminary data.</text>
</comment>
<evidence type="ECO:0000256" key="1">
    <source>
        <dbReference type="SAM" id="SignalP"/>
    </source>
</evidence>
<proteinExistence type="predicted"/>
<dbReference type="PROSITE" id="PS51257">
    <property type="entry name" value="PROKAR_LIPOPROTEIN"/>
    <property type="match status" value="1"/>
</dbReference>
<evidence type="ECO:0000313" key="2">
    <source>
        <dbReference type="EMBL" id="MBB5869023.1"/>
    </source>
</evidence>